<evidence type="ECO:0000256" key="1">
    <source>
        <dbReference type="PROSITE-ProRule" id="PRU00461"/>
    </source>
</evidence>
<dbReference type="PANTHER" id="PTHR46513">
    <property type="entry name" value="VITELLOGENIN RECEPTOR-LIKE PROTEIN-RELATED-RELATED"/>
    <property type="match status" value="1"/>
</dbReference>
<gene>
    <name evidence="2" type="ORF">llap_16841</name>
</gene>
<protein>
    <submittedName>
        <fullName evidence="2">Uncharacterized protein</fullName>
    </submittedName>
</protein>
<feature type="repeat" description="LDL-receptor class B" evidence="1">
    <location>
        <begin position="50"/>
        <end position="92"/>
    </location>
</feature>
<sequence length="319" mass="36442">MYFIGNDTIYWTDMGFNKISRSKRDQTWKEDIVTNGLGRVEGIAVDWIAGNIYWTDHGFNLIEVARLNGSFRYVIISQGLDQPRSIAVHPEKGYLFWTEWGQSPCIGKAHLDGSEKVVLVSLGIAWPNGISIDYEENKLYWCDARTDKIERIDLESGGNREIVLSGSNVDMFSVAVFGAYIYWSDRAHANGSIRRGHKNEATDAVTMRTGLGINLKEVKIFNRAREKDETNLNSPVRPYENPEYFKNVIALAFDYSLKGRGTNRIFFSDAHFGNIQVIKDNWAGRKVLIEKRVAYFCQQNTWVTFQKELVVPFQMVALA</sequence>
<dbReference type="InterPro" id="IPR050778">
    <property type="entry name" value="Cueball_EGF_LRP_Nidogen"/>
</dbReference>
<dbReference type="InterPro" id="IPR011042">
    <property type="entry name" value="6-blade_b-propeller_TolB-like"/>
</dbReference>
<proteinExistence type="predicted"/>
<dbReference type="GO" id="GO:0042813">
    <property type="term" value="F:Wnt receptor activity"/>
    <property type="evidence" value="ECO:0007669"/>
    <property type="project" value="TreeGrafter"/>
</dbReference>
<dbReference type="SUPFAM" id="SSF63825">
    <property type="entry name" value="YWTD domain"/>
    <property type="match status" value="1"/>
</dbReference>
<feature type="repeat" description="LDL-receptor class B" evidence="1">
    <location>
        <begin position="7"/>
        <end position="49"/>
    </location>
</feature>
<dbReference type="PANTHER" id="PTHR46513:SF37">
    <property type="entry name" value="LDL RECEPTOR RELATED PROTEIN 1-RELATED"/>
    <property type="match status" value="1"/>
</dbReference>
<reference evidence="3" key="2">
    <citation type="submission" date="2017-12" db="EMBL/GenBank/DDBJ databases">
        <title>Genome sequence of the Bar-tailed Godwit (Limosa lapponica baueri).</title>
        <authorList>
            <person name="Lima N.C.B."/>
            <person name="Parody-Merino A.M."/>
            <person name="Battley P.F."/>
            <person name="Fidler A.E."/>
            <person name="Prosdocimi F."/>
        </authorList>
    </citation>
    <scope>NUCLEOTIDE SEQUENCE [LARGE SCALE GENOMIC DNA]</scope>
</reference>
<feature type="repeat" description="LDL-receptor class B" evidence="1">
    <location>
        <begin position="93"/>
        <end position="136"/>
    </location>
</feature>
<dbReference type="InterPro" id="IPR000033">
    <property type="entry name" value="LDLR_classB_rpt"/>
</dbReference>
<dbReference type="AlphaFoldDB" id="A0A2I0TGF0"/>
<accession>A0A2I0TGF0</accession>
<evidence type="ECO:0000313" key="3">
    <source>
        <dbReference type="Proteomes" id="UP000233556"/>
    </source>
</evidence>
<dbReference type="EMBL" id="KZ510765">
    <property type="protein sequence ID" value="PKU32855.1"/>
    <property type="molecule type" value="Genomic_DNA"/>
</dbReference>
<dbReference type="Gene3D" id="2.120.10.30">
    <property type="entry name" value="TolB, C-terminal domain"/>
    <property type="match status" value="1"/>
</dbReference>
<evidence type="ECO:0000313" key="2">
    <source>
        <dbReference type="EMBL" id="PKU32855.1"/>
    </source>
</evidence>
<dbReference type="PROSITE" id="PS51120">
    <property type="entry name" value="LDLRB"/>
    <property type="match status" value="4"/>
</dbReference>
<keyword evidence="3" id="KW-1185">Reference proteome</keyword>
<dbReference type="Proteomes" id="UP000233556">
    <property type="component" value="Unassembled WGS sequence"/>
</dbReference>
<dbReference type="OrthoDB" id="10066840at2759"/>
<organism evidence="2 3">
    <name type="scientific">Limosa lapponica baueri</name>
    <dbReference type="NCBI Taxonomy" id="1758121"/>
    <lineage>
        <taxon>Eukaryota</taxon>
        <taxon>Metazoa</taxon>
        <taxon>Chordata</taxon>
        <taxon>Craniata</taxon>
        <taxon>Vertebrata</taxon>
        <taxon>Euteleostomi</taxon>
        <taxon>Archelosauria</taxon>
        <taxon>Archosauria</taxon>
        <taxon>Dinosauria</taxon>
        <taxon>Saurischia</taxon>
        <taxon>Theropoda</taxon>
        <taxon>Coelurosauria</taxon>
        <taxon>Aves</taxon>
        <taxon>Neognathae</taxon>
        <taxon>Neoaves</taxon>
        <taxon>Charadriiformes</taxon>
        <taxon>Scolopacidae</taxon>
        <taxon>Limosa</taxon>
    </lineage>
</organism>
<dbReference type="GO" id="GO:0060070">
    <property type="term" value="P:canonical Wnt signaling pathway"/>
    <property type="evidence" value="ECO:0007669"/>
    <property type="project" value="TreeGrafter"/>
</dbReference>
<dbReference type="GO" id="GO:0005886">
    <property type="term" value="C:plasma membrane"/>
    <property type="evidence" value="ECO:0007669"/>
    <property type="project" value="TreeGrafter"/>
</dbReference>
<feature type="repeat" description="LDL-receptor class B" evidence="1">
    <location>
        <begin position="137"/>
        <end position="180"/>
    </location>
</feature>
<name>A0A2I0TGF0_LIMLA</name>
<dbReference type="FunFam" id="2.120.10.30:FF:000012">
    <property type="entry name" value="Low density lipoprotein receptor-related protein 1"/>
    <property type="match status" value="1"/>
</dbReference>
<reference evidence="3" key="1">
    <citation type="submission" date="2017-11" db="EMBL/GenBank/DDBJ databases">
        <authorList>
            <person name="Lima N.C."/>
            <person name="Parody-Merino A.M."/>
            <person name="Battley P.F."/>
            <person name="Fidler A.E."/>
            <person name="Prosdocimi F."/>
        </authorList>
    </citation>
    <scope>NUCLEOTIDE SEQUENCE [LARGE SCALE GENOMIC DNA]</scope>
</reference>
<dbReference type="Pfam" id="PF00058">
    <property type="entry name" value="Ldl_recept_b"/>
    <property type="match status" value="2"/>
</dbReference>
<dbReference type="GO" id="GO:0017147">
    <property type="term" value="F:Wnt-protein binding"/>
    <property type="evidence" value="ECO:0007669"/>
    <property type="project" value="TreeGrafter"/>
</dbReference>
<dbReference type="SMART" id="SM00135">
    <property type="entry name" value="LY"/>
    <property type="match status" value="4"/>
</dbReference>